<reference evidence="1 2" key="1">
    <citation type="journal article" date="2012" name="Nature">
        <title>The genomic landscape of species divergence in Ficedula flycatchers.</title>
        <authorList>
            <person name="Ellegren H."/>
            <person name="Smeds L."/>
            <person name="Burri R."/>
            <person name="Olason P.I."/>
            <person name="Backstrom N."/>
            <person name="Kawakami T."/>
            <person name="Kunstner A."/>
            <person name="Makinen H."/>
            <person name="Nadachowska-Brzyska K."/>
            <person name="Qvarnstrom A."/>
            <person name="Uebbing S."/>
            <person name="Wolf J.B."/>
        </authorList>
    </citation>
    <scope>NUCLEOTIDE SEQUENCE [LARGE SCALE GENOMIC DNA]</scope>
</reference>
<dbReference type="Proteomes" id="UP000016665">
    <property type="component" value="Chromosome 2"/>
</dbReference>
<sequence length="98" mass="10971">MTLLFPVPISLYHSFILINECTTMCLYSECQPALYLLMNAQPCVYTLLHKAGAKENTGPMQSIVLNGFLRTLRGNQKRNIHTTNNIHKGVVILAHTQG</sequence>
<organism evidence="1 2">
    <name type="scientific">Ficedula albicollis</name>
    <name type="common">Collared flycatcher</name>
    <name type="synonym">Muscicapa albicollis</name>
    <dbReference type="NCBI Taxonomy" id="59894"/>
    <lineage>
        <taxon>Eukaryota</taxon>
        <taxon>Metazoa</taxon>
        <taxon>Chordata</taxon>
        <taxon>Craniata</taxon>
        <taxon>Vertebrata</taxon>
        <taxon>Euteleostomi</taxon>
        <taxon>Archelosauria</taxon>
        <taxon>Archosauria</taxon>
        <taxon>Dinosauria</taxon>
        <taxon>Saurischia</taxon>
        <taxon>Theropoda</taxon>
        <taxon>Coelurosauria</taxon>
        <taxon>Aves</taxon>
        <taxon>Neognathae</taxon>
        <taxon>Neoaves</taxon>
        <taxon>Telluraves</taxon>
        <taxon>Australaves</taxon>
        <taxon>Passeriformes</taxon>
        <taxon>Muscicapidae</taxon>
        <taxon>Ficedula</taxon>
    </lineage>
</organism>
<keyword evidence="2" id="KW-1185">Reference proteome</keyword>
<accession>A0A803VFN5</accession>
<protein>
    <submittedName>
        <fullName evidence="1">Uncharacterized protein</fullName>
    </submittedName>
</protein>
<proteinExistence type="predicted"/>
<dbReference type="AlphaFoldDB" id="A0A803VFN5"/>
<reference evidence="1" key="3">
    <citation type="submission" date="2025-09" db="UniProtKB">
        <authorList>
            <consortium name="Ensembl"/>
        </authorList>
    </citation>
    <scope>IDENTIFICATION</scope>
</reference>
<dbReference type="Ensembl" id="ENSFALT00000027261.1">
    <property type="protein sequence ID" value="ENSFALP00000021541.1"/>
    <property type="gene ID" value="ENSFALG00000024175.1"/>
</dbReference>
<reference evidence="1" key="2">
    <citation type="submission" date="2025-08" db="UniProtKB">
        <authorList>
            <consortium name="Ensembl"/>
        </authorList>
    </citation>
    <scope>IDENTIFICATION</scope>
</reference>
<evidence type="ECO:0000313" key="1">
    <source>
        <dbReference type="Ensembl" id="ENSFALP00000021541.1"/>
    </source>
</evidence>
<name>A0A803VFN5_FICAL</name>
<evidence type="ECO:0000313" key="2">
    <source>
        <dbReference type="Proteomes" id="UP000016665"/>
    </source>
</evidence>